<dbReference type="Proteomes" id="UP000292362">
    <property type="component" value="Unassembled WGS sequence"/>
</dbReference>
<comment type="caution">
    <text evidence="2">The sequence shown here is derived from an EMBL/GenBank/DDBJ whole genome shotgun (WGS) entry which is preliminary data.</text>
</comment>
<accession>A0A4Q9LD85</accession>
<protein>
    <submittedName>
        <fullName evidence="2">Uncharacterized protein</fullName>
    </submittedName>
</protein>
<evidence type="ECO:0000313" key="2">
    <source>
        <dbReference type="EMBL" id="TBU04730.1"/>
    </source>
</evidence>
<dbReference type="AlphaFoldDB" id="A0A4Q9LD85"/>
<reference evidence="2 3" key="1">
    <citation type="submission" date="2017-12" db="EMBL/GenBank/DDBJ databases">
        <authorList>
            <person name="Pombert J.-F."/>
            <person name="Haag K.L."/>
            <person name="Ebert D."/>
        </authorList>
    </citation>
    <scope>NUCLEOTIDE SEQUENCE [LARGE SCALE GENOMIC DNA]</scope>
    <source>
        <strain evidence="2">FI-OER-3-3</strain>
    </source>
</reference>
<proteinExistence type="predicted"/>
<evidence type="ECO:0000256" key="1">
    <source>
        <dbReference type="SAM" id="Phobius"/>
    </source>
</evidence>
<keyword evidence="1" id="KW-0812">Transmembrane</keyword>
<gene>
    <name evidence="2" type="ORF">CWI37_0094p0020</name>
</gene>
<sequence>MKFKNQEKNIKFFFLEIIIMLCCFTFKFGNSFSKSFILKQYVLHVACIQNCFLSASSTSSDSEASIGSDLITSSSNRSVISNSNSSEKIQIKSIPIKKLLFMITRTLVFANTQGFLTYTSDSSTEIYNLEDFSKRKNAVNPSIFENPIIFDFSFKGVFEPIDMVATIKTLAFFKVCNDKNFLSFAKSFLEFTFAKLNIYDFYSDKNEYHLENEFSKRIALSFLRIFSYENNIKKIRNYELFCKGVKEYKKFKSRNFFMLADKFTRNFYFIEKHKIFFKNVFYCHEKIIHFLFLQKLVSFEKYYIDDFVLNCLYLSDMTIDFCKSTIDSIFEEFKGIKTDLENLPNKCEYKWNRHFLRSSVFVNAVAFFFYNCEIKCLNISIEDSQCFKHDVLVTLKLECVAFKIGICHFEFFIALHSLIQGKRSIKNITLNISRLQPDISIGLNHITFEKIFLPPKFEITLSIFDSPKNLSNQEYANLIKFILQPKNELVESKL</sequence>
<dbReference type="VEuPathDB" id="MicrosporidiaDB:CWI37_0094p0020"/>
<evidence type="ECO:0000313" key="3">
    <source>
        <dbReference type="Proteomes" id="UP000292362"/>
    </source>
</evidence>
<feature type="transmembrane region" description="Helical" evidence="1">
    <location>
        <begin position="12"/>
        <end position="29"/>
    </location>
</feature>
<name>A0A4Q9LD85_9MICR</name>
<dbReference type="EMBL" id="PITJ01000094">
    <property type="protein sequence ID" value="TBU04730.1"/>
    <property type="molecule type" value="Genomic_DNA"/>
</dbReference>
<keyword evidence="1" id="KW-1133">Transmembrane helix</keyword>
<organism evidence="2 3">
    <name type="scientific">Hamiltosporidium tvaerminnensis</name>
    <dbReference type="NCBI Taxonomy" id="1176355"/>
    <lineage>
        <taxon>Eukaryota</taxon>
        <taxon>Fungi</taxon>
        <taxon>Fungi incertae sedis</taxon>
        <taxon>Microsporidia</taxon>
        <taxon>Dubosqiidae</taxon>
        <taxon>Hamiltosporidium</taxon>
    </lineage>
</organism>
<keyword evidence="1" id="KW-0472">Membrane</keyword>